<reference evidence="2" key="1">
    <citation type="submission" date="2015-11" db="EMBL/GenBank/DDBJ databases">
        <authorList>
            <person name="Kim K.M."/>
        </authorList>
    </citation>
    <scope>NUCLEOTIDE SEQUENCE [LARGE SCALE GENOMIC DNA]</scope>
    <source>
        <strain evidence="2">KCTC 12086</strain>
    </source>
</reference>
<sequence>MKKNVLMLVPSVFSYDVMLNKSLNRLVENSFTFNERPGNSFVMKAGLRLNKKPVSFLLTYSYYKKIQKVIEDNDIEKVLIINPEATPLWFLKYLRKKNKTILIYFWDSFINKPRNESLLPYATKAWSFDPEDAKRYNLTYKPLFYSKEQFSEVSYKYKLAFIGTLHSDRYELVNQVFSSFSNEQVFKFFYCPSKLMFFYKKYIQKSWSHINANDVSFEPLSYSESMKVLNESEAILDIHNSSQRGLTMRTIETLGNGQKLITTNDSIVNEPFHDERFIMYFDRNSQSTSEEERIKKFVGSKNDEFLDMKAYFIDNWLRELVMYKPN</sequence>
<evidence type="ECO:0000313" key="1">
    <source>
        <dbReference type="EMBL" id="ALO40956.1"/>
    </source>
</evidence>
<organism evidence="1 2">
    <name type="scientific">Pseudoalteromonas phenolica</name>
    <dbReference type="NCBI Taxonomy" id="161398"/>
    <lineage>
        <taxon>Bacteria</taxon>
        <taxon>Pseudomonadati</taxon>
        <taxon>Pseudomonadota</taxon>
        <taxon>Gammaproteobacteria</taxon>
        <taxon>Alteromonadales</taxon>
        <taxon>Pseudoalteromonadaceae</taxon>
        <taxon>Pseudoalteromonas</taxon>
    </lineage>
</organism>
<dbReference type="RefSeq" id="WP_058028721.1">
    <property type="nucleotide sequence ID" value="NZ_CP013187.1"/>
</dbReference>
<dbReference type="AlphaFoldDB" id="A0A0S2JY48"/>
<accession>A0A0S2JY48</accession>
<protein>
    <submittedName>
        <fullName evidence="1">Lipopolysaccharide biosynthesis protein</fullName>
    </submittedName>
</protein>
<proteinExistence type="predicted"/>
<dbReference type="KEGG" id="pphe:PP2015_431"/>
<dbReference type="Proteomes" id="UP000061457">
    <property type="component" value="Chromosome I"/>
</dbReference>
<dbReference type="EMBL" id="CP013187">
    <property type="protein sequence ID" value="ALO40956.1"/>
    <property type="molecule type" value="Genomic_DNA"/>
</dbReference>
<evidence type="ECO:0000313" key="2">
    <source>
        <dbReference type="Proteomes" id="UP000061457"/>
    </source>
</evidence>
<dbReference type="PATRIC" id="fig|161398.10.peg.441"/>
<keyword evidence="2" id="KW-1185">Reference proteome</keyword>
<gene>
    <name evidence="1" type="ORF">PP2015_431</name>
</gene>
<dbReference type="STRING" id="161398.PP2015_431"/>
<name>A0A0S2JY48_9GAMM</name>